<keyword evidence="3" id="KW-1185">Reference proteome</keyword>
<proteinExistence type="predicted"/>
<evidence type="ECO:0000256" key="1">
    <source>
        <dbReference type="SAM" id="Phobius"/>
    </source>
</evidence>
<reference evidence="2 3" key="1">
    <citation type="submission" date="2024-07" db="EMBL/GenBank/DDBJ databases">
        <title>Genomic Encyclopedia of Type Strains, Phase V (KMG-V): Genome sequencing to study the core and pangenomes of soil and plant-associated prokaryotes.</title>
        <authorList>
            <person name="Whitman W."/>
        </authorList>
    </citation>
    <scope>NUCLEOTIDE SEQUENCE [LARGE SCALE GENOMIC DNA]</scope>
    <source>
        <strain evidence="2 3">USDA 222</strain>
    </source>
</reference>
<evidence type="ECO:0008006" key="4">
    <source>
        <dbReference type="Google" id="ProtNLM"/>
    </source>
</evidence>
<feature type="transmembrane region" description="Helical" evidence="1">
    <location>
        <begin position="140"/>
        <end position="159"/>
    </location>
</feature>
<accession>A0ABV4GDF0</accession>
<dbReference type="Proteomes" id="UP001565474">
    <property type="component" value="Unassembled WGS sequence"/>
</dbReference>
<comment type="caution">
    <text evidence="2">The sequence shown here is derived from an EMBL/GenBank/DDBJ whole genome shotgun (WGS) entry which is preliminary data.</text>
</comment>
<sequence length="221" mass="25767">MSMIKNYLEQLRIQRWDDHRYYHHSRINQSLHFVSALSFLFAYVWLFIDPVVSALVGWLVSMTSRQAGHFFFEPHTYDHINQATHEYKEEIKVGYNLQRKVVLMAIWALSPLVLVVDPTLFGIFTPWQSATDFMRQVAKIWLVVGGGGLLFRTVHLFFIRDVETGLVWMTKILTDPFHDLMLYRGAPLALMRGELMDPGLHLNPEHTLGFIDEPVLEEQHA</sequence>
<gene>
    <name evidence="2" type="ORF">ABH992_001382</name>
</gene>
<evidence type="ECO:0000313" key="3">
    <source>
        <dbReference type="Proteomes" id="UP001565474"/>
    </source>
</evidence>
<feature type="transmembrane region" description="Helical" evidence="1">
    <location>
        <begin position="101"/>
        <end position="120"/>
    </location>
</feature>
<keyword evidence="1" id="KW-0812">Transmembrane</keyword>
<evidence type="ECO:0000313" key="2">
    <source>
        <dbReference type="EMBL" id="MEY9468983.1"/>
    </source>
</evidence>
<dbReference type="EMBL" id="JBGBZN010000002">
    <property type="protein sequence ID" value="MEY9468983.1"/>
    <property type="molecule type" value="Genomic_DNA"/>
</dbReference>
<protein>
    <recommendedName>
        <fullName evidence="4">DUF962 domain-containing protein</fullName>
    </recommendedName>
</protein>
<keyword evidence="1" id="KW-0472">Membrane</keyword>
<organism evidence="2 3">
    <name type="scientific">Bradyrhizobium yuanmingense</name>
    <dbReference type="NCBI Taxonomy" id="108015"/>
    <lineage>
        <taxon>Bacteria</taxon>
        <taxon>Pseudomonadati</taxon>
        <taxon>Pseudomonadota</taxon>
        <taxon>Alphaproteobacteria</taxon>
        <taxon>Hyphomicrobiales</taxon>
        <taxon>Nitrobacteraceae</taxon>
        <taxon>Bradyrhizobium</taxon>
    </lineage>
</organism>
<keyword evidence="1" id="KW-1133">Transmembrane helix</keyword>
<feature type="transmembrane region" description="Helical" evidence="1">
    <location>
        <begin position="40"/>
        <end position="60"/>
    </location>
</feature>
<name>A0ABV4GDF0_9BRAD</name>